<evidence type="ECO:0000313" key="2">
    <source>
        <dbReference type="Proteomes" id="UP001302494"/>
    </source>
</evidence>
<dbReference type="Proteomes" id="UP001302494">
    <property type="component" value="Chromosome"/>
</dbReference>
<protein>
    <submittedName>
        <fullName evidence="1">Uncharacterized protein</fullName>
    </submittedName>
</protein>
<reference evidence="1 2" key="1">
    <citation type="submission" date="2023-01" db="EMBL/GenBank/DDBJ databases">
        <title>Cultivation and genomic characterization of new, ubiquitous marine nitrite-oxidizing bacteria from the Nitrospirales.</title>
        <authorList>
            <person name="Mueller A.J."/>
            <person name="Daebeler A."/>
            <person name="Herbold C.W."/>
            <person name="Kirkegaard R.H."/>
            <person name="Daims H."/>
        </authorList>
    </citation>
    <scope>NUCLEOTIDE SEQUENCE [LARGE SCALE GENOMIC DNA]</scope>
    <source>
        <strain evidence="1 2">DK</strain>
    </source>
</reference>
<gene>
    <name evidence="1" type="ORF">PQG83_08520</name>
</gene>
<proteinExistence type="predicted"/>
<name>A0AA96GTG9_9BACT</name>
<dbReference type="AlphaFoldDB" id="A0AA96GTG9"/>
<dbReference type="EMBL" id="CP116968">
    <property type="protein sequence ID" value="WNM63784.1"/>
    <property type="molecule type" value="Genomic_DNA"/>
</dbReference>
<sequence length="342" mass="38121">MSNVTDHMLKDYVETFHDTLRETASECLAENDQSRLLHAALLPAKITGYISTQFGVALEYEPASETSLTIVRGSARVEDLLFRAPRGLQESGPLLKILGSNIQIHDLHLNGAFPFRLASQDASAILQEMMFSAGTWQRSIAYAEVQANRTVEYWSRDRAALRAKDEILAAMVEVARAKQRNVTVGEYIAEFKNRTVLLLGAYDERGMIRLETIAKSLTELGYLPLLIRDVPDHPHHDLSQKVTAVGAIARFIIIDDSSKSGHLVEAQICKQNSWVTALVRAKGEFSSWMTAGFSASSRVLYEYEYDLANAASAIGDVCQWAEATLNDLERKFISTYPWCKGD</sequence>
<accession>A0AA96GTG9</accession>
<dbReference type="KEGG" id="nneo:PQG83_08520"/>
<organism evidence="1 2">
    <name type="scientific">Candidatus Nitrospira neomarina</name>
    <dbReference type="NCBI Taxonomy" id="3020899"/>
    <lineage>
        <taxon>Bacteria</taxon>
        <taxon>Pseudomonadati</taxon>
        <taxon>Nitrospirota</taxon>
        <taxon>Nitrospiria</taxon>
        <taxon>Nitrospirales</taxon>
        <taxon>Nitrospiraceae</taxon>
        <taxon>Nitrospira</taxon>
    </lineage>
</organism>
<dbReference type="RefSeq" id="WP_312748483.1">
    <property type="nucleotide sequence ID" value="NZ_CP116968.1"/>
</dbReference>
<keyword evidence="2" id="KW-1185">Reference proteome</keyword>
<evidence type="ECO:0000313" key="1">
    <source>
        <dbReference type="EMBL" id="WNM63784.1"/>
    </source>
</evidence>